<evidence type="ECO:0000256" key="5">
    <source>
        <dbReference type="ARBA" id="ARBA00022692"/>
    </source>
</evidence>
<proteinExistence type="predicted"/>
<protein>
    <recommendedName>
        <fullName evidence="9">Multidrug-efflux transporter</fullName>
    </recommendedName>
</protein>
<keyword evidence="5 10" id="KW-0812">Transmembrane</keyword>
<keyword evidence="3" id="KW-0050">Antiport</keyword>
<evidence type="ECO:0000256" key="9">
    <source>
        <dbReference type="ARBA" id="ARBA00031636"/>
    </source>
</evidence>
<evidence type="ECO:0000256" key="7">
    <source>
        <dbReference type="ARBA" id="ARBA00023065"/>
    </source>
</evidence>
<evidence type="ECO:0000256" key="6">
    <source>
        <dbReference type="ARBA" id="ARBA00022989"/>
    </source>
</evidence>
<comment type="caution">
    <text evidence="11">The sequence shown here is derived from an EMBL/GenBank/DDBJ whole genome shotgun (WGS) entry which is preliminary data.</text>
</comment>
<feature type="transmembrane region" description="Helical" evidence="10">
    <location>
        <begin position="55"/>
        <end position="77"/>
    </location>
</feature>
<gene>
    <name evidence="11" type="ORF">IB286_04825</name>
</gene>
<evidence type="ECO:0000256" key="4">
    <source>
        <dbReference type="ARBA" id="ARBA00022475"/>
    </source>
</evidence>
<dbReference type="NCBIfam" id="TIGR00797">
    <property type="entry name" value="matE"/>
    <property type="match status" value="1"/>
</dbReference>
<dbReference type="GO" id="GO:0015297">
    <property type="term" value="F:antiporter activity"/>
    <property type="evidence" value="ECO:0007669"/>
    <property type="project" value="UniProtKB-KW"/>
</dbReference>
<evidence type="ECO:0000256" key="3">
    <source>
        <dbReference type="ARBA" id="ARBA00022449"/>
    </source>
</evidence>
<feature type="transmembrane region" description="Helical" evidence="10">
    <location>
        <begin position="245"/>
        <end position="274"/>
    </location>
</feature>
<feature type="transmembrane region" description="Helical" evidence="10">
    <location>
        <begin position="431"/>
        <end position="450"/>
    </location>
</feature>
<dbReference type="InterPro" id="IPR002528">
    <property type="entry name" value="MATE_fam"/>
</dbReference>
<keyword evidence="8 10" id="KW-0472">Membrane</keyword>
<feature type="transmembrane region" description="Helical" evidence="10">
    <location>
        <begin position="286"/>
        <end position="306"/>
    </location>
</feature>
<feature type="transmembrane region" description="Helical" evidence="10">
    <location>
        <begin position="140"/>
        <end position="158"/>
    </location>
</feature>
<feature type="transmembrane region" description="Helical" evidence="10">
    <location>
        <begin position="327"/>
        <end position="348"/>
    </location>
</feature>
<dbReference type="CDD" id="cd13131">
    <property type="entry name" value="MATE_NorM_like"/>
    <property type="match status" value="1"/>
</dbReference>
<feature type="transmembrane region" description="Helical" evidence="10">
    <location>
        <begin position="102"/>
        <end position="120"/>
    </location>
</feature>
<organism evidence="11 12">
    <name type="scientific">Spongiibacter pelagi</name>
    <dbReference type="NCBI Taxonomy" id="2760804"/>
    <lineage>
        <taxon>Bacteria</taxon>
        <taxon>Pseudomonadati</taxon>
        <taxon>Pseudomonadota</taxon>
        <taxon>Gammaproteobacteria</taxon>
        <taxon>Cellvibrionales</taxon>
        <taxon>Spongiibacteraceae</taxon>
        <taxon>Spongiibacter</taxon>
    </lineage>
</organism>
<keyword evidence="2" id="KW-0813">Transport</keyword>
<evidence type="ECO:0000313" key="11">
    <source>
        <dbReference type="EMBL" id="MBD2858325.1"/>
    </source>
</evidence>
<evidence type="ECO:0000256" key="8">
    <source>
        <dbReference type="ARBA" id="ARBA00023136"/>
    </source>
</evidence>
<sequence>MSVPQSTSAANAAARRQELRTQLQVALPIFGGQLAQSANGFVDTVMAGQVSALDLAAVAVGASIWVPIFLFMTGLLMSATSVLSRNLGAGAKERISPIMHQVLYLCAVTGLVAFVLLRSTEPLLVWMDVDAAMQPMVRDYLKGLSWGMPAIAIVLGLRSYSESMSHTRPVLWISVIGLLANIPINYTLIYGKLGFPALGGVGCGWATAAVMWLMCILMLLYVLFDKAYANQRLRFWPLEFEWPTLRYLFTLGLPVGMVIFFEVSIFSVIALLISQSGAEVVAGHQLSLNFTSLIFMLPLSFALAATARIANARGREDIDGLRISIRVAFQITLCIGVSAAILLVVFRHGIPHIYTDNPEVIALASYLLLFAALYQISDAIQVTANGCLRGFEDTKVPMLMGLIAYWGIGFPIGYCLAVTDLLVPAMGPSGFWLGLFAGLTSAAILLGLRLRWRLQHLPFSS</sequence>
<dbReference type="Proteomes" id="UP000610558">
    <property type="component" value="Unassembled WGS sequence"/>
</dbReference>
<evidence type="ECO:0000313" key="12">
    <source>
        <dbReference type="Proteomes" id="UP000610558"/>
    </source>
</evidence>
<dbReference type="Pfam" id="PF01554">
    <property type="entry name" value="MatE"/>
    <property type="match status" value="2"/>
</dbReference>
<dbReference type="PANTHER" id="PTHR43298">
    <property type="entry name" value="MULTIDRUG RESISTANCE PROTEIN NORM-RELATED"/>
    <property type="match status" value="1"/>
</dbReference>
<dbReference type="EMBL" id="JACXLD010000002">
    <property type="protein sequence ID" value="MBD2858325.1"/>
    <property type="molecule type" value="Genomic_DNA"/>
</dbReference>
<dbReference type="InterPro" id="IPR050222">
    <property type="entry name" value="MATE_MdtK"/>
</dbReference>
<dbReference type="AlphaFoldDB" id="A0A927C2K6"/>
<dbReference type="InterPro" id="IPR048279">
    <property type="entry name" value="MdtK-like"/>
</dbReference>
<name>A0A927C2K6_9GAMM</name>
<evidence type="ECO:0000256" key="2">
    <source>
        <dbReference type="ARBA" id="ARBA00022448"/>
    </source>
</evidence>
<dbReference type="GO" id="GO:0005886">
    <property type="term" value="C:plasma membrane"/>
    <property type="evidence" value="ECO:0007669"/>
    <property type="project" value="UniProtKB-SubCell"/>
</dbReference>
<feature type="transmembrane region" description="Helical" evidence="10">
    <location>
        <begin position="360"/>
        <end position="377"/>
    </location>
</feature>
<comment type="subcellular location">
    <subcellularLocation>
        <location evidence="1">Cell inner membrane</location>
        <topology evidence="1">Multi-pass membrane protein</topology>
    </subcellularLocation>
</comment>
<feature type="transmembrane region" description="Helical" evidence="10">
    <location>
        <begin position="170"/>
        <end position="191"/>
    </location>
</feature>
<dbReference type="GO" id="GO:0042910">
    <property type="term" value="F:xenobiotic transmembrane transporter activity"/>
    <property type="evidence" value="ECO:0007669"/>
    <property type="project" value="InterPro"/>
</dbReference>
<dbReference type="RefSeq" id="WP_190763056.1">
    <property type="nucleotide sequence ID" value="NZ_JACXLD010000002.1"/>
</dbReference>
<feature type="transmembrane region" description="Helical" evidence="10">
    <location>
        <begin position="398"/>
        <end position="419"/>
    </location>
</feature>
<dbReference type="GO" id="GO:0006811">
    <property type="term" value="P:monoatomic ion transport"/>
    <property type="evidence" value="ECO:0007669"/>
    <property type="project" value="UniProtKB-KW"/>
</dbReference>
<evidence type="ECO:0000256" key="10">
    <source>
        <dbReference type="SAM" id="Phobius"/>
    </source>
</evidence>
<feature type="transmembrane region" description="Helical" evidence="10">
    <location>
        <begin position="197"/>
        <end position="224"/>
    </location>
</feature>
<keyword evidence="6 10" id="KW-1133">Transmembrane helix</keyword>
<keyword evidence="7" id="KW-0406">Ion transport</keyword>
<accession>A0A927C2K6</accession>
<keyword evidence="12" id="KW-1185">Reference proteome</keyword>
<dbReference type="PIRSF" id="PIRSF006603">
    <property type="entry name" value="DinF"/>
    <property type="match status" value="1"/>
</dbReference>
<evidence type="ECO:0000256" key="1">
    <source>
        <dbReference type="ARBA" id="ARBA00004429"/>
    </source>
</evidence>
<reference evidence="11" key="1">
    <citation type="submission" date="2020-09" db="EMBL/GenBank/DDBJ databases">
        <authorList>
            <person name="Yoon J.-W."/>
        </authorList>
    </citation>
    <scope>NUCLEOTIDE SEQUENCE</scope>
    <source>
        <strain evidence="11">KMU-158</strain>
    </source>
</reference>
<keyword evidence="4" id="KW-1003">Cell membrane</keyword>
<dbReference type="PANTHER" id="PTHR43298:SF2">
    <property type="entry name" value="FMN_FAD EXPORTER YEEO-RELATED"/>
    <property type="match status" value="1"/>
</dbReference>